<dbReference type="Gene3D" id="1.10.10.10">
    <property type="entry name" value="Winged helix-like DNA-binding domain superfamily/Winged helix DNA-binding domain"/>
    <property type="match status" value="1"/>
</dbReference>
<sequence>MAKEANHPVRTTEKSLALIERLRDADGARIRDLVGVEGLSKGAVHNHLSTLREHGYVTKDGDEYRLSLQFLTLGGHTRGRTPLYRYGRAKADQLAADTGMLTNLVTEENGRGVYLYQARGDYAVNLDTHVGYRIRLHYTGVGKAILAYLDRERVDEIVDEWGLPMETENTITDRAELHAELDRIRERGYATDHEERTEGLACIAAPIRLDDEILGAISISAPTQRLGNEGFDEAIVGEVESTANELALDLKYRYDG</sequence>
<evidence type="ECO:0000256" key="2">
    <source>
        <dbReference type="ARBA" id="ARBA00023125"/>
    </source>
</evidence>
<organism evidence="6 7">
    <name type="scientific">Halarchaeum nitratireducens</name>
    <dbReference type="NCBI Taxonomy" id="489913"/>
    <lineage>
        <taxon>Archaea</taxon>
        <taxon>Methanobacteriati</taxon>
        <taxon>Methanobacteriota</taxon>
        <taxon>Stenosarchaea group</taxon>
        <taxon>Halobacteria</taxon>
        <taxon>Halobacteriales</taxon>
        <taxon>Halobacteriaceae</taxon>
    </lineage>
</organism>
<evidence type="ECO:0000313" key="6">
    <source>
        <dbReference type="EMBL" id="GGN10206.1"/>
    </source>
</evidence>
<dbReference type="EMBL" id="BMOQ01000002">
    <property type="protein sequence ID" value="GGN10206.1"/>
    <property type="molecule type" value="Genomic_DNA"/>
</dbReference>
<keyword evidence="2" id="KW-0238">DNA-binding</keyword>
<feature type="domain" description="HTH iclR-type" evidence="4">
    <location>
        <begin position="9"/>
        <end position="68"/>
    </location>
</feature>
<reference evidence="6 7" key="1">
    <citation type="journal article" date="2019" name="Int. J. Syst. Evol. Microbiol.">
        <title>The Global Catalogue of Microorganisms (GCM) 10K type strain sequencing project: providing services to taxonomists for standard genome sequencing and annotation.</title>
        <authorList>
            <consortium name="The Broad Institute Genomics Platform"/>
            <consortium name="The Broad Institute Genome Sequencing Center for Infectious Disease"/>
            <person name="Wu L."/>
            <person name="Ma J."/>
        </authorList>
    </citation>
    <scope>NUCLEOTIDE SEQUENCE [LARGE SCALE GENOMIC DNA]</scope>
    <source>
        <strain evidence="6 7">JCM 16331</strain>
    </source>
</reference>
<evidence type="ECO:0000256" key="3">
    <source>
        <dbReference type="ARBA" id="ARBA00023163"/>
    </source>
</evidence>
<dbReference type="PROSITE" id="PS51078">
    <property type="entry name" value="ICLR_ED"/>
    <property type="match status" value="1"/>
</dbReference>
<dbReference type="Pfam" id="PF01614">
    <property type="entry name" value="IclR_C"/>
    <property type="match status" value="1"/>
</dbReference>
<proteinExistence type="predicted"/>
<evidence type="ECO:0000256" key="1">
    <source>
        <dbReference type="ARBA" id="ARBA00023015"/>
    </source>
</evidence>
<dbReference type="PANTHER" id="PTHR30136:SF35">
    <property type="entry name" value="HTH-TYPE TRANSCRIPTIONAL REGULATOR RV1719"/>
    <property type="match status" value="1"/>
</dbReference>
<keyword evidence="1" id="KW-0805">Transcription regulation</keyword>
<keyword evidence="3" id="KW-0804">Transcription</keyword>
<dbReference type="SUPFAM" id="SSF55781">
    <property type="entry name" value="GAF domain-like"/>
    <property type="match status" value="1"/>
</dbReference>
<dbReference type="SMART" id="SM00346">
    <property type="entry name" value="HTH_ICLR"/>
    <property type="match status" value="1"/>
</dbReference>
<dbReference type="OrthoDB" id="14763at2157"/>
<dbReference type="Pfam" id="PF09339">
    <property type="entry name" value="HTH_IclR"/>
    <property type="match status" value="1"/>
</dbReference>
<name>A0A830G8I8_9EURY</name>
<feature type="domain" description="IclR-ED" evidence="5">
    <location>
        <begin position="69"/>
        <end position="252"/>
    </location>
</feature>
<dbReference type="InterPro" id="IPR036388">
    <property type="entry name" value="WH-like_DNA-bd_sf"/>
</dbReference>
<dbReference type="InterPro" id="IPR005471">
    <property type="entry name" value="Tscrpt_reg_IclR_N"/>
</dbReference>
<evidence type="ECO:0000313" key="7">
    <source>
        <dbReference type="Proteomes" id="UP000608850"/>
    </source>
</evidence>
<dbReference type="PANTHER" id="PTHR30136">
    <property type="entry name" value="HELIX-TURN-HELIX TRANSCRIPTIONAL REGULATOR, ICLR FAMILY"/>
    <property type="match status" value="1"/>
</dbReference>
<dbReference type="InterPro" id="IPR014757">
    <property type="entry name" value="Tscrpt_reg_IclR_C"/>
</dbReference>
<dbReference type="AlphaFoldDB" id="A0A830G8I8"/>
<keyword evidence="7" id="KW-1185">Reference proteome</keyword>
<gene>
    <name evidence="6" type="ORF">GCM10009021_07470</name>
</gene>
<dbReference type="InterPro" id="IPR050707">
    <property type="entry name" value="HTH_MetabolicPath_Reg"/>
</dbReference>
<dbReference type="GO" id="GO:0003677">
    <property type="term" value="F:DNA binding"/>
    <property type="evidence" value="ECO:0007669"/>
    <property type="project" value="UniProtKB-KW"/>
</dbReference>
<evidence type="ECO:0000259" key="5">
    <source>
        <dbReference type="PROSITE" id="PS51078"/>
    </source>
</evidence>
<evidence type="ECO:0000259" key="4">
    <source>
        <dbReference type="PROSITE" id="PS51077"/>
    </source>
</evidence>
<dbReference type="PROSITE" id="PS51077">
    <property type="entry name" value="HTH_ICLR"/>
    <property type="match status" value="1"/>
</dbReference>
<comment type="caution">
    <text evidence="6">The sequence shown here is derived from an EMBL/GenBank/DDBJ whole genome shotgun (WGS) entry which is preliminary data.</text>
</comment>
<dbReference type="InterPro" id="IPR029016">
    <property type="entry name" value="GAF-like_dom_sf"/>
</dbReference>
<dbReference type="Gene3D" id="3.30.450.40">
    <property type="match status" value="1"/>
</dbReference>
<accession>A0A830G8I8</accession>
<protein>
    <submittedName>
        <fullName evidence="6">IclR family transcriptional regulator</fullName>
    </submittedName>
</protein>
<dbReference type="GO" id="GO:0045892">
    <property type="term" value="P:negative regulation of DNA-templated transcription"/>
    <property type="evidence" value="ECO:0007669"/>
    <property type="project" value="TreeGrafter"/>
</dbReference>
<dbReference type="RefSeq" id="WP_188877187.1">
    <property type="nucleotide sequence ID" value="NZ_BMOQ01000002.1"/>
</dbReference>
<dbReference type="GO" id="GO:0003700">
    <property type="term" value="F:DNA-binding transcription factor activity"/>
    <property type="evidence" value="ECO:0007669"/>
    <property type="project" value="TreeGrafter"/>
</dbReference>
<dbReference type="SUPFAM" id="SSF46785">
    <property type="entry name" value="Winged helix' DNA-binding domain"/>
    <property type="match status" value="1"/>
</dbReference>
<dbReference type="Proteomes" id="UP000608850">
    <property type="component" value="Unassembled WGS sequence"/>
</dbReference>
<dbReference type="InterPro" id="IPR036390">
    <property type="entry name" value="WH_DNA-bd_sf"/>
</dbReference>